<reference evidence="2 3" key="1">
    <citation type="submission" date="2024-04" db="EMBL/GenBank/DDBJ databases">
        <title>Novel species of the genus Ideonella isolated from streams.</title>
        <authorList>
            <person name="Lu H."/>
        </authorList>
    </citation>
    <scope>NUCLEOTIDE SEQUENCE [LARGE SCALE GENOMIC DNA]</scope>
    <source>
        <strain evidence="2 3">BYS139W</strain>
    </source>
</reference>
<organism evidence="2 3">
    <name type="scientific">Pseudaquabacterium rugosum</name>
    <dbReference type="NCBI Taxonomy" id="2984194"/>
    <lineage>
        <taxon>Bacteria</taxon>
        <taxon>Pseudomonadati</taxon>
        <taxon>Pseudomonadota</taxon>
        <taxon>Betaproteobacteria</taxon>
        <taxon>Burkholderiales</taxon>
        <taxon>Sphaerotilaceae</taxon>
        <taxon>Pseudaquabacterium</taxon>
    </lineage>
</organism>
<dbReference type="PANTHER" id="PTHR31881">
    <property type="match status" value="1"/>
</dbReference>
<evidence type="ECO:0000313" key="2">
    <source>
        <dbReference type="EMBL" id="MEK8025786.1"/>
    </source>
</evidence>
<dbReference type="Pfam" id="PF04654">
    <property type="entry name" value="DUF599"/>
    <property type="match status" value="1"/>
</dbReference>
<comment type="caution">
    <text evidence="2">The sequence shown here is derived from an EMBL/GenBank/DDBJ whole genome shotgun (WGS) entry which is preliminary data.</text>
</comment>
<feature type="transmembrane region" description="Helical" evidence="1">
    <location>
        <begin position="112"/>
        <end position="137"/>
    </location>
</feature>
<proteinExistence type="predicted"/>
<keyword evidence="1" id="KW-0472">Membrane</keyword>
<dbReference type="InterPro" id="IPR006747">
    <property type="entry name" value="DUF599"/>
</dbReference>
<dbReference type="PANTHER" id="PTHR31881:SF6">
    <property type="entry name" value="OS09G0494600 PROTEIN"/>
    <property type="match status" value="1"/>
</dbReference>
<feature type="transmembrane region" description="Helical" evidence="1">
    <location>
        <begin position="82"/>
        <end position="100"/>
    </location>
</feature>
<feature type="transmembrane region" description="Helical" evidence="1">
    <location>
        <begin position="194"/>
        <end position="221"/>
    </location>
</feature>
<dbReference type="EMBL" id="JBBUTF010000005">
    <property type="protein sequence ID" value="MEK8025786.1"/>
    <property type="molecule type" value="Genomic_DNA"/>
</dbReference>
<accession>A0ABU9B841</accession>
<dbReference type="Proteomes" id="UP001368500">
    <property type="component" value="Unassembled WGS sequence"/>
</dbReference>
<keyword evidence="1" id="KW-1133">Transmembrane helix</keyword>
<keyword evidence="1" id="KW-0812">Transmembrane</keyword>
<dbReference type="RefSeq" id="WP_341373558.1">
    <property type="nucleotide sequence ID" value="NZ_JBBUTF010000005.1"/>
</dbReference>
<evidence type="ECO:0000313" key="3">
    <source>
        <dbReference type="Proteomes" id="UP001368500"/>
    </source>
</evidence>
<evidence type="ECO:0000256" key="1">
    <source>
        <dbReference type="SAM" id="Phobius"/>
    </source>
</evidence>
<sequence>MNDATWMRLPALLPLLDWAALGLFVAGWSGYVRFARHRASRKPSILATTNRWRRQWMLQTTWRDNRIVDSAVAQSLSASPSFFASTSIFIIGGLLAALGSDRASELVHDLPFAARTSVLVFDLKLVLLLAIFIFAFFRFTWSLRQYSFGVVMVGAAPDSKRYVDEAQRAAFADRAGRVMGLAAESFNDGLRACYMAFAAVAWFVSPWAMIAGTVTVVWILFRREFHSEVLEVLREGLDPAP</sequence>
<feature type="transmembrane region" description="Helical" evidence="1">
    <location>
        <begin position="12"/>
        <end position="32"/>
    </location>
</feature>
<keyword evidence="3" id="KW-1185">Reference proteome</keyword>
<protein>
    <submittedName>
        <fullName evidence="2">DUF599 domain-containing protein</fullName>
    </submittedName>
</protein>
<name>A0ABU9B841_9BURK</name>
<gene>
    <name evidence="2" type="ORF">AACH11_07425</name>
</gene>